<evidence type="ECO:0000313" key="8">
    <source>
        <dbReference type="Ensembl" id="ENSATEP00000074232.1"/>
    </source>
</evidence>
<organism evidence="8 9">
    <name type="scientific">Anabas testudineus</name>
    <name type="common">Climbing perch</name>
    <name type="synonym">Anthias testudineus</name>
    <dbReference type="NCBI Taxonomy" id="64144"/>
    <lineage>
        <taxon>Eukaryota</taxon>
        <taxon>Metazoa</taxon>
        <taxon>Chordata</taxon>
        <taxon>Craniata</taxon>
        <taxon>Vertebrata</taxon>
        <taxon>Euteleostomi</taxon>
        <taxon>Actinopterygii</taxon>
        <taxon>Neopterygii</taxon>
        <taxon>Teleostei</taxon>
        <taxon>Neoteleostei</taxon>
        <taxon>Acanthomorphata</taxon>
        <taxon>Anabantaria</taxon>
        <taxon>Anabantiformes</taxon>
        <taxon>Anabantoidei</taxon>
        <taxon>Anabantidae</taxon>
        <taxon>Anabas</taxon>
    </lineage>
</organism>
<reference evidence="8 9" key="1">
    <citation type="submission" date="2021-04" db="EMBL/GenBank/DDBJ databases">
        <authorList>
            <consortium name="Wellcome Sanger Institute Data Sharing"/>
        </authorList>
    </citation>
    <scope>NUCLEOTIDE SEQUENCE [LARGE SCALE GENOMIC DNA]</scope>
</reference>
<reference evidence="8" key="3">
    <citation type="submission" date="2025-09" db="UniProtKB">
        <authorList>
            <consortium name="Ensembl"/>
        </authorList>
    </citation>
    <scope>IDENTIFICATION</scope>
</reference>
<dbReference type="InterPro" id="IPR051287">
    <property type="entry name" value="TCR_variable_region"/>
</dbReference>
<dbReference type="Pfam" id="PF07686">
    <property type="entry name" value="V-set"/>
    <property type="match status" value="1"/>
</dbReference>
<protein>
    <recommendedName>
        <fullName evidence="7">Ig-like domain-containing protein</fullName>
    </recommendedName>
</protein>
<evidence type="ECO:0000256" key="2">
    <source>
        <dbReference type="ARBA" id="ARBA00023130"/>
    </source>
</evidence>
<keyword evidence="5" id="KW-0391">Immunity</keyword>
<dbReference type="GO" id="GO:0002250">
    <property type="term" value="P:adaptive immune response"/>
    <property type="evidence" value="ECO:0007669"/>
    <property type="project" value="UniProtKB-KW"/>
</dbReference>
<dbReference type="InterPro" id="IPR036388">
    <property type="entry name" value="WH-like_DNA-bd_sf"/>
</dbReference>
<evidence type="ECO:0000256" key="1">
    <source>
        <dbReference type="ARBA" id="ARBA00022729"/>
    </source>
</evidence>
<feature type="chain" id="PRO_5043613699" description="Ig-like domain-containing protein" evidence="6">
    <location>
        <begin position="21"/>
        <end position="193"/>
    </location>
</feature>
<dbReference type="PANTHER" id="PTHR19367:SF18">
    <property type="entry name" value="T CELL RECEPTOR ALPHA VARIABLE 16"/>
    <property type="match status" value="1"/>
</dbReference>
<dbReference type="PROSITE" id="PS50835">
    <property type="entry name" value="IG_LIKE"/>
    <property type="match status" value="1"/>
</dbReference>
<dbReference type="Proteomes" id="UP000265040">
    <property type="component" value="Chromosome 17"/>
</dbReference>
<reference evidence="8" key="2">
    <citation type="submission" date="2025-08" db="UniProtKB">
        <authorList>
            <consortium name="Ensembl"/>
        </authorList>
    </citation>
    <scope>IDENTIFICATION</scope>
</reference>
<dbReference type="SMART" id="SM00409">
    <property type="entry name" value="IG"/>
    <property type="match status" value="1"/>
</dbReference>
<keyword evidence="2" id="KW-1064">Adaptive immunity</keyword>
<sequence length="193" mass="21763">MSSKYFVLLLLLLFILKGEDKVIQTTGEVTATEGDAVTLNCMFEASYPSPYLFWYKQDVHGPPKYMTKSFSNTVDKAPEFDNDRFDPVIEDKSVLLKIQKLHVSDSAVYYCALQPTVTGNSKTLNTLTYVPCLTKKELSEDPQSRIDDLHKSGKGYKVMSKTLEIHQSTVKQSTNGDTLGLWLLYQEVGDESK</sequence>
<dbReference type="InterPro" id="IPR013106">
    <property type="entry name" value="Ig_V-set"/>
</dbReference>
<name>A0AAQ6IKF9_ANATE</name>
<keyword evidence="4" id="KW-0393">Immunoglobulin domain</keyword>
<dbReference type="InterPro" id="IPR036179">
    <property type="entry name" value="Ig-like_dom_sf"/>
</dbReference>
<keyword evidence="3" id="KW-0675">Receptor</keyword>
<dbReference type="Gene3D" id="2.60.40.10">
    <property type="entry name" value="Immunoglobulins"/>
    <property type="match status" value="1"/>
</dbReference>
<keyword evidence="5" id="KW-1279">T cell receptor</keyword>
<evidence type="ECO:0000256" key="4">
    <source>
        <dbReference type="ARBA" id="ARBA00023319"/>
    </source>
</evidence>
<evidence type="ECO:0000256" key="5">
    <source>
        <dbReference type="ARBA" id="ARBA00043266"/>
    </source>
</evidence>
<dbReference type="InterPro" id="IPR013783">
    <property type="entry name" value="Ig-like_fold"/>
</dbReference>
<dbReference type="PANTHER" id="PTHR19367">
    <property type="entry name" value="T-CELL RECEPTOR ALPHA CHAIN V REGION"/>
    <property type="match status" value="1"/>
</dbReference>
<dbReference type="InterPro" id="IPR007110">
    <property type="entry name" value="Ig-like_dom"/>
</dbReference>
<keyword evidence="9" id="KW-1185">Reference proteome</keyword>
<proteinExistence type="predicted"/>
<feature type="domain" description="Ig-like" evidence="7">
    <location>
        <begin position="20"/>
        <end position="128"/>
    </location>
</feature>
<feature type="signal peptide" evidence="6">
    <location>
        <begin position="1"/>
        <end position="20"/>
    </location>
</feature>
<keyword evidence="1 6" id="KW-0732">Signal</keyword>
<accession>A0AAQ6IKF9</accession>
<evidence type="ECO:0000256" key="6">
    <source>
        <dbReference type="SAM" id="SignalP"/>
    </source>
</evidence>
<dbReference type="GO" id="GO:0042101">
    <property type="term" value="C:T cell receptor complex"/>
    <property type="evidence" value="ECO:0007669"/>
    <property type="project" value="UniProtKB-KW"/>
</dbReference>
<evidence type="ECO:0000259" key="7">
    <source>
        <dbReference type="PROSITE" id="PS50835"/>
    </source>
</evidence>
<dbReference type="SMART" id="SM00406">
    <property type="entry name" value="IGv"/>
    <property type="match status" value="1"/>
</dbReference>
<dbReference type="SUPFAM" id="SSF48726">
    <property type="entry name" value="Immunoglobulin"/>
    <property type="match status" value="1"/>
</dbReference>
<dbReference type="AlphaFoldDB" id="A0AAQ6IKF9"/>
<dbReference type="InterPro" id="IPR003599">
    <property type="entry name" value="Ig_sub"/>
</dbReference>
<evidence type="ECO:0000313" key="9">
    <source>
        <dbReference type="Proteomes" id="UP000265040"/>
    </source>
</evidence>
<dbReference type="Gene3D" id="1.10.10.10">
    <property type="entry name" value="Winged helix-like DNA-binding domain superfamily/Winged helix DNA-binding domain"/>
    <property type="match status" value="1"/>
</dbReference>
<dbReference type="Ensembl" id="ENSATET00000081869.1">
    <property type="protein sequence ID" value="ENSATEP00000074232.1"/>
    <property type="gene ID" value="ENSATEG00000031131.1"/>
</dbReference>
<dbReference type="GeneTree" id="ENSGT01030000234557"/>
<evidence type="ECO:0000256" key="3">
    <source>
        <dbReference type="ARBA" id="ARBA00023170"/>
    </source>
</evidence>